<organism evidence="1 2">
    <name type="scientific">Geodermatophilus maliterrae</name>
    <dbReference type="NCBI Taxonomy" id="3162531"/>
    <lineage>
        <taxon>Bacteria</taxon>
        <taxon>Bacillati</taxon>
        <taxon>Actinomycetota</taxon>
        <taxon>Actinomycetes</taxon>
        <taxon>Geodermatophilales</taxon>
        <taxon>Geodermatophilaceae</taxon>
        <taxon>Geodermatophilus</taxon>
    </lineage>
</organism>
<comment type="caution">
    <text evidence="1">The sequence shown here is derived from an EMBL/GenBank/DDBJ whole genome shotgun (WGS) entry which is preliminary data.</text>
</comment>
<keyword evidence="2" id="KW-1185">Reference proteome</keyword>
<evidence type="ECO:0000313" key="2">
    <source>
        <dbReference type="Proteomes" id="UP001560045"/>
    </source>
</evidence>
<accession>A0ABV3XFS9</accession>
<gene>
    <name evidence="1" type="ORF">ABQ292_12755</name>
</gene>
<reference evidence="1 2" key="1">
    <citation type="submission" date="2024-06" db="EMBL/GenBank/DDBJ databases">
        <title>Draft genome sequence of Geodermatophilus badlandi, a novel member of the Geodermatophilaceae isolated from badland sedimentary rocks in the Red desert, Wyoming, USA.</title>
        <authorList>
            <person name="Ben Tekaya S."/>
            <person name="Nouioui I."/>
            <person name="Flores G.M."/>
            <person name="Shaal M.N."/>
            <person name="Bredoire F."/>
            <person name="Basile F."/>
            <person name="Van Diepen L."/>
            <person name="Ward N.L."/>
        </authorList>
    </citation>
    <scope>NUCLEOTIDE SEQUENCE [LARGE SCALE GENOMIC DNA]</scope>
    <source>
        <strain evidence="1 2">WL48A</strain>
    </source>
</reference>
<evidence type="ECO:0000313" key="1">
    <source>
        <dbReference type="EMBL" id="MEX5719232.1"/>
    </source>
</evidence>
<name>A0ABV3XFS9_9ACTN</name>
<sequence>MAHRSATEDLALHGVRVLGFPTTARVAGRFRLDRDAVDEALLDAEARGWVRRLSFGGSAGWSL</sequence>
<dbReference type="RefSeq" id="WP_369206865.1">
    <property type="nucleotide sequence ID" value="NZ_JBFNXQ010000036.1"/>
</dbReference>
<feature type="non-terminal residue" evidence="1">
    <location>
        <position position="63"/>
    </location>
</feature>
<proteinExistence type="predicted"/>
<dbReference type="EMBL" id="JBFNXQ010000036">
    <property type="protein sequence ID" value="MEX5719232.1"/>
    <property type="molecule type" value="Genomic_DNA"/>
</dbReference>
<dbReference type="Proteomes" id="UP001560045">
    <property type="component" value="Unassembled WGS sequence"/>
</dbReference>
<protein>
    <submittedName>
        <fullName evidence="1">Uncharacterized protein</fullName>
    </submittedName>
</protein>